<evidence type="ECO:0000259" key="1">
    <source>
        <dbReference type="Pfam" id="PF04149"/>
    </source>
</evidence>
<dbReference type="InterPro" id="IPR007278">
    <property type="entry name" value="DUF397"/>
</dbReference>
<protein>
    <submittedName>
        <fullName evidence="2">DUF397 domain-containing protein</fullName>
    </submittedName>
</protein>
<reference evidence="2 3" key="1">
    <citation type="submission" date="2018-08" db="EMBL/GenBank/DDBJ databases">
        <title>Diversity &amp; Physiological Properties of Lignin-Decomposing Actinobacteria from Soil.</title>
        <authorList>
            <person name="Roh S.G."/>
            <person name="Kim S.B."/>
        </authorList>
    </citation>
    <scope>NUCLEOTIDE SEQUENCE [LARGE SCALE GENOMIC DNA]</scope>
    <source>
        <strain evidence="2 3">MMS17-GH009</strain>
    </source>
</reference>
<evidence type="ECO:0000313" key="3">
    <source>
        <dbReference type="Proteomes" id="UP000263377"/>
    </source>
</evidence>
<name>A0A372ZSY5_9ACTN</name>
<dbReference type="AlphaFoldDB" id="A0A372ZSY5"/>
<feature type="domain" description="DUF397" evidence="1">
    <location>
        <begin position="13"/>
        <end position="65"/>
    </location>
</feature>
<dbReference type="EMBL" id="QVIG01000001">
    <property type="protein sequence ID" value="RGD59009.1"/>
    <property type="molecule type" value="Genomic_DNA"/>
</dbReference>
<evidence type="ECO:0000313" key="2">
    <source>
        <dbReference type="EMBL" id="RGD59009.1"/>
    </source>
</evidence>
<comment type="caution">
    <text evidence="2">The sequence shown here is derived from an EMBL/GenBank/DDBJ whole genome shotgun (WGS) entry which is preliminary data.</text>
</comment>
<dbReference type="Proteomes" id="UP000263377">
    <property type="component" value="Unassembled WGS sequence"/>
</dbReference>
<accession>A0A372ZSY5</accession>
<organism evidence="2 3">
    <name type="scientific">Kitasatospora xanthocidica</name>
    <dbReference type="NCBI Taxonomy" id="83382"/>
    <lineage>
        <taxon>Bacteria</taxon>
        <taxon>Bacillati</taxon>
        <taxon>Actinomycetota</taxon>
        <taxon>Actinomycetes</taxon>
        <taxon>Kitasatosporales</taxon>
        <taxon>Streptomycetaceae</taxon>
        <taxon>Kitasatospora</taxon>
    </lineage>
</organism>
<sequence>MTHFPVASTLPVRWRKATASNPNDDCVEVADSITDTIPVRDSKDPHGPALGFTPEAWQSFIAGIRTDDFPTTP</sequence>
<keyword evidence="3" id="KW-1185">Reference proteome</keyword>
<dbReference type="RefSeq" id="WP_117487375.1">
    <property type="nucleotide sequence ID" value="NZ_QVIG01000001.1"/>
</dbReference>
<gene>
    <name evidence="2" type="ORF">DR950_15585</name>
</gene>
<dbReference type="Pfam" id="PF04149">
    <property type="entry name" value="DUF397"/>
    <property type="match status" value="1"/>
</dbReference>
<proteinExistence type="predicted"/>